<evidence type="ECO:0000313" key="4">
    <source>
        <dbReference type="Proteomes" id="UP000271683"/>
    </source>
</evidence>
<feature type="domain" description="PucR C-terminal helix-turn-helix" evidence="1">
    <location>
        <begin position="322"/>
        <end position="363"/>
    </location>
</feature>
<protein>
    <submittedName>
        <fullName evidence="3">PucR-like helix-turn-helix protein</fullName>
    </submittedName>
</protein>
<name>A0A3N1GV00_9ACTN</name>
<dbReference type="InterPro" id="IPR025736">
    <property type="entry name" value="PucR_C-HTH_dom"/>
</dbReference>
<gene>
    <name evidence="3" type="ORF">EDD30_7184</name>
</gene>
<evidence type="ECO:0000259" key="2">
    <source>
        <dbReference type="Pfam" id="PF14361"/>
    </source>
</evidence>
<dbReference type="Gene3D" id="1.10.10.2840">
    <property type="entry name" value="PucR C-terminal helix-turn-helix domain"/>
    <property type="match status" value="1"/>
</dbReference>
<feature type="domain" description="RsbT co-antagonist protein RsbRD N-terminal" evidence="2">
    <location>
        <begin position="30"/>
        <end position="162"/>
    </location>
</feature>
<dbReference type="Pfam" id="PF13556">
    <property type="entry name" value="HTH_30"/>
    <property type="match status" value="1"/>
</dbReference>
<reference evidence="3 4" key="1">
    <citation type="submission" date="2018-11" db="EMBL/GenBank/DDBJ databases">
        <title>Sequencing the genomes of 1000 actinobacteria strains.</title>
        <authorList>
            <person name="Klenk H.-P."/>
        </authorList>
    </citation>
    <scope>NUCLEOTIDE SEQUENCE [LARGE SCALE GENOMIC DNA]</scope>
    <source>
        <strain evidence="3 4">DSM 43634</strain>
    </source>
</reference>
<dbReference type="InterPro" id="IPR051448">
    <property type="entry name" value="CdaR-like_regulators"/>
</dbReference>
<dbReference type="InterPro" id="IPR042070">
    <property type="entry name" value="PucR_C-HTH_sf"/>
</dbReference>
<sequence length="388" mass="41157">MPQPPVVHRPQPREDALTALVQELAADTHLVDEVVRAVGAAFPEAPRRPSPEIRHAVAALLAAGFAAFTREGEPEFTEACRFGAGRAALGVPVAALLSGVHAGRGRILEIAIERGRAAGIPAEVMMQALLRLDRYGILLERQVVEAYRAARRDLRRNHRDARIAVLRMLLLGGRGGGGPDPARFGLHAGGRYHCLAADAADPAQIRSLEGALARRGGVVAPVAGRLAGLVPRLPSPAPATAALVVTTPAVGLDRAPAAYALCLTALRAAGGDAPAGIRRTGMHGVAGLAGETALAAQPMLAGFLSESLLGGLDPGDEFHHELASTALAYLDHGQRLDRTAEALHLHPNTVRYRLRRLQELTGLAERLTVLETVRWWWALRSWPPSSVH</sequence>
<comment type="caution">
    <text evidence="3">The sequence shown here is derived from an EMBL/GenBank/DDBJ whole genome shotgun (WGS) entry which is preliminary data.</text>
</comment>
<dbReference type="PANTHER" id="PTHR33744:SF1">
    <property type="entry name" value="DNA-BINDING TRANSCRIPTIONAL ACTIVATOR ADER"/>
    <property type="match status" value="1"/>
</dbReference>
<dbReference type="Proteomes" id="UP000271683">
    <property type="component" value="Unassembled WGS sequence"/>
</dbReference>
<proteinExistence type="predicted"/>
<dbReference type="AlphaFoldDB" id="A0A3N1GV00"/>
<dbReference type="InterPro" id="IPR025751">
    <property type="entry name" value="RsbRD_N_dom"/>
</dbReference>
<accession>A0A3N1GV00</accession>
<organism evidence="3 4">
    <name type="scientific">Couchioplanes caeruleus</name>
    <dbReference type="NCBI Taxonomy" id="56438"/>
    <lineage>
        <taxon>Bacteria</taxon>
        <taxon>Bacillati</taxon>
        <taxon>Actinomycetota</taxon>
        <taxon>Actinomycetes</taxon>
        <taxon>Micromonosporales</taxon>
        <taxon>Micromonosporaceae</taxon>
        <taxon>Couchioplanes</taxon>
    </lineage>
</organism>
<dbReference type="EMBL" id="RJKL01000001">
    <property type="protein sequence ID" value="ROP34113.1"/>
    <property type="molecule type" value="Genomic_DNA"/>
</dbReference>
<dbReference type="OrthoDB" id="4571023at2"/>
<dbReference type="RefSeq" id="WP_123678692.1">
    <property type="nucleotide sequence ID" value="NZ_RJKL01000001.1"/>
</dbReference>
<evidence type="ECO:0000259" key="1">
    <source>
        <dbReference type="Pfam" id="PF13556"/>
    </source>
</evidence>
<dbReference type="PANTHER" id="PTHR33744">
    <property type="entry name" value="CARBOHYDRATE DIACID REGULATOR"/>
    <property type="match status" value="1"/>
</dbReference>
<dbReference type="Pfam" id="PF14361">
    <property type="entry name" value="RsbRD_N"/>
    <property type="match status" value="1"/>
</dbReference>
<evidence type="ECO:0000313" key="3">
    <source>
        <dbReference type="EMBL" id="ROP34113.1"/>
    </source>
</evidence>